<evidence type="ECO:0000313" key="3">
    <source>
        <dbReference type="EMBL" id="RKS55896.1"/>
    </source>
</evidence>
<feature type="chain" id="PRO_5019859139" evidence="1">
    <location>
        <begin position="25"/>
        <end position="175"/>
    </location>
</feature>
<dbReference type="SUPFAM" id="SSF74653">
    <property type="entry name" value="TolA/TonB C-terminal domain"/>
    <property type="match status" value="1"/>
</dbReference>
<accession>A0A495PZE3</accession>
<dbReference type="InterPro" id="IPR037682">
    <property type="entry name" value="TonB_C"/>
</dbReference>
<comment type="caution">
    <text evidence="3">The sequence shown here is derived from an EMBL/GenBank/DDBJ whole genome shotgun (WGS) entry which is preliminary data.</text>
</comment>
<dbReference type="PROSITE" id="PS51257">
    <property type="entry name" value="PROKAR_LIPOPROTEIN"/>
    <property type="match status" value="1"/>
</dbReference>
<dbReference type="GO" id="GO:0055085">
    <property type="term" value="P:transmembrane transport"/>
    <property type="evidence" value="ECO:0007669"/>
    <property type="project" value="InterPro"/>
</dbReference>
<dbReference type="Pfam" id="PF03544">
    <property type="entry name" value="TonB_C"/>
    <property type="match status" value="1"/>
</dbReference>
<feature type="signal peptide" evidence="1">
    <location>
        <begin position="1"/>
        <end position="24"/>
    </location>
</feature>
<dbReference type="AlphaFoldDB" id="A0A495PZE3"/>
<reference evidence="3 4" key="1">
    <citation type="submission" date="2018-10" db="EMBL/GenBank/DDBJ databases">
        <title>Genomic Encyclopedia of Archaeal and Bacterial Type Strains, Phase II (KMG-II): from individual species to whole genera.</title>
        <authorList>
            <person name="Goeker M."/>
        </authorList>
    </citation>
    <scope>NUCLEOTIDE SEQUENCE [LARGE SCALE GENOMIC DNA]</scope>
    <source>
        <strain evidence="3 4">DSM 19839</strain>
    </source>
</reference>
<name>A0A495PZE3_9FLAO</name>
<keyword evidence="1" id="KW-0732">Signal</keyword>
<evidence type="ECO:0000313" key="4">
    <source>
        <dbReference type="Proteomes" id="UP000276282"/>
    </source>
</evidence>
<protein>
    <submittedName>
        <fullName evidence="3">TonB-like protein</fullName>
    </submittedName>
</protein>
<dbReference type="RefSeq" id="WP_121344643.1">
    <property type="nucleotide sequence ID" value="NZ_RBLG01000001.1"/>
</dbReference>
<dbReference type="Proteomes" id="UP000276282">
    <property type="component" value="Unassembled WGS sequence"/>
</dbReference>
<evidence type="ECO:0000259" key="2">
    <source>
        <dbReference type="Pfam" id="PF03544"/>
    </source>
</evidence>
<feature type="domain" description="TonB C-terminal" evidence="2">
    <location>
        <begin position="113"/>
        <end position="172"/>
    </location>
</feature>
<dbReference type="EMBL" id="RBLG01000001">
    <property type="protein sequence ID" value="RKS55896.1"/>
    <property type="molecule type" value="Genomic_DNA"/>
</dbReference>
<sequence>MLQKFKFKCSLIFPVVLISLISISCGVNTTTKTSNPVLNVQKEKAAIVESKTFQEGEPIPFGAIEKVPIYPGCESKKTTLKQKNCLAEKVQIYVNRNFNTSLGKKYEIKGIVKVFVSFEINKEGDVTNIIAEGPHPKIEEEAVRVISSLPHMIPGEYEGEKVSVSYTLPIMFWEG</sequence>
<proteinExistence type="predicted"/>
<evidence type="ECO:0000256" key="1">
    <source>
        <dbReference type="SAM" id="SignalP"/>
    </source>
</evidence>
<dbReference type="Gene3D" id="3.30.1150.10">
    <property type="match status" value="1"/>
</dbReference>
<dbReference type="OrthoDB" id="1522859at2"/>
<keyword evidence="4" id="KW-1185">Reference proteome</keyword>
<gene>
    <name evidence="3" type="ORF">BC962_0870</name>
</gene>
<organism evidence="3 4">
    <name type="scientific">Gillisia mitskevichiae</name>
    <dbReference type="NCBI Taxonomy" id="270921"/>
    <lineage>
        <taxon>Bacteria</taxon>
        <taxon>Pseudomonadati</taxon>
        <taxon>Bacteroidota</taxon>
        <taxon>Flavobacteriia</taxon>
        <taxon>Flavobacteriales</taxon>
        <taxon>Flavobacteriaceae</taxon>
        <taxon>Gillisia</taxon>
    </lineage>
</organism>